<dbReference type="Gene3D" id="1.10.196.10">
    <property type="match status" value="1"/>
</dbReference>
<dbReference type="OrthoDB" id="196547at2759"/>
<organism evidence="1 2">
    <name type="scientific">Macrostomum lignano</name>
    <dbReference type="NCBI Taxonomy" id="282301"/>
    <lineage>
        <taxon>Eukaryota</taxon>
        <taxon>Metazoa</taxon>
        <taxon>Spiralia</taxon>
        <taxon>Lophotrochozoa</taxon>
        <taxon>Platyhelminthes</taxon>
        <taxon>Rhabditophora</taxon>
        <taxon>Macrostomorpha</taxon>
        <taxon>Macrostomida</taxon>
        <taxon>Macrostomidae</taxon>
        <taxon>Macrostomum</taxon>
    </lineage>
</organism>
<dbReference type="Pfam" id="PF00615">
    <property type="entry name" value="RGS"/>
    <property type="match status" value="1"/>
</dbReference>
<evidence type="ECO:0000313" key="2">
    <source>
        <dbReference type="WBParaSite" id="maker-uti_cns_0004167-snap-gene-0.7-mRNA-1"/>
    </source>
</evidence>
<proteinExistence type="predicted"/>
<dbReference type="AlphaFoldDB" id="A0A1I8H2M2"/>
<sequence length="381" mass="42218">MLYKPGKGKSAKQTGAGKQKFANAQQQSQKQQSTQHQHQHRWHRLSHLLSNIGHLSFFGSQHSLASTSSGGEQVLKPDIDEFAPPCRFPQHQLHQHGSQGRSKLAVSCQNLAQMKETLDFDDDWMVGGQLSRDCAAAAAGLEELRRGANRVAKWATGLDHLLADTDGVWVFADFLRTEFSEENIQFWLAVEEFKQLPTDEPGEILAAAHRIERLHIGCEAPASINLDGATEREVQRRLSSGQLDVGMFNAAQSQIFNLMRMDSYARFLKSALYKDCLLCELESRPLPTSAAPHRRSNDSLLQSSMPPVRGSPQKAHASRRHQFGSQERMLDVIRPAADSATSNGTNLKKSDVSSVTLKTYRSREPSFIVAALDLDCGSSVC</sequence>
<dbReference type="STRING" id="282301.A0A1I8H2M2"/>
<dbReference type="InterPro" id="IPR046995">
    <property type="entry name" value="RGS10/12/14-like"/>
</dbReference>
<dbReference type="GO" id="GO:0005096">
    <property type="term" value="F:GTPase activator activity"/>
    <property type="evidence" value="ECO:0007669"/>
    <property type="project" value="UniProtKB-KW"/>
</dbReference>
<dbReference type="GO" id="GO:0005737">
    <property type="term" value="C:cytoplasm"/>
    <property type="evidence" value="ECO:0007669"/>
    <property type="project" value="TreeGrafter"/>
</dbReference>
<keyword evidence="1" id="KW-1185">Reference proteome</keyword>
<dbReference type="InterPro" id="IPR044926">
    <property type="entry name" value="RGS_subdomain_2"/>
</dbReference>
<dbReference type="Proteomes" id="UP000095280">
    <property type="component" value="Unplaced"/>
</dbReference>
<dbReference type="InterPro" id="IPR016137">
    <property type="entry name" value="RGS"/>
</dbReference>
<name>A0A1I8H2M2_9PLAT</name>
<dbReference type="SMART" id="SM00315">
    <property type="entry name" value="RGS"/>
    <property type="match status" value="1"/>
</dbReference>
<accession>A0A1I8H2M2</accession>
<dbReference type="WBParaSite" id="maker-uti_cns_0004167-snap-gene-0.7-mRNA-1">
    <property type="protein sequence ID" value="maker-uti_cns_0004167-snap-gene-0.7-mRNA-1"/>
    <property type="gene ID" value="maker-uti_cns_0004167-snap-gene-0.7"/>
</dbReference>
<dbReference type="GO" id="GO:0005886">
    <property type="term" value="C:plasma membrane"/>
    <property type="evidence" value="ECO:0007669"/>
    <property type="project" value="TreeGrafter"/>
</dbReference>
<dbReference type="PANTHER" id="PTHR45945:SF3">
    <property type="entry name" value="REGULATOR OF G-PROTEIN SIGNALING LOCO"/>
    <property type="match status" value="1"/>
</dbReference>
<dbReference type="InterPro" id="IPR024066">
    <property type="entry name" value="RGS_subdom1/3"/>
</dbReference>
<dbReference type="GO" id="GO:0008277">
    <property type="term" value="P:regulation of G protein-coupled receptor signaling pathway"/>
    <property type="evidence" value="ECO:0007669"/>
    <property type="project" value="TreeGrafter"/>
</dbReference>
<dbReference type="PRINTS" id="PR01301">
    <property type="entry name" value="RGSPROTEIN"/>
</dbReference>
<dbReference type="Gene3D" id="1.10.167.10">
    <property type="entry name" value="Regulator of G-protein Signalling 4, domain 2"/>
    <property type="match status" value="1"/>
</dbReference>
<dbReference type="InterPro" id="IPR036305">
    <property type="entry name" value="RGS_sf"/>
</dbReference>
<evidence type="ECO:0000313" key="1">
    <source>
        <dbReference type="Proteomes" id="UP000095280"/>
    </source>
</evidence>
<protein>
    <submittedName>
        <fullName evidence="2">RGS domain-containing protein</fullName>
    </submittedName>
</protein>
<reference evidence="2" key="1">
    <citation type="submission" date="2016-11" db="UniProtKB">
        <authorList>
            <consortium name="WormBaseParasite"/>
        </authorList>
    </citation>
    <scope>IDENTIFICATION</scope>
</reference>
<dbReference type="SUPFAM" id="SSF48097">
    <property type="entry name" value="Regulator of G-protein signaling, RGS"/>
    <property type="match status" value="1"/>
</dbReference>
<dbReference type="PANTHER" id="PTHR45945">
    <property type="entry name" value="REGULATOR OF G-PROTEIN SIGNALING LOCO"/>
    <property type="match status" value="1"/>
</dbReference>
<dbReference type="PROSITE" id="PS50132">
    <property type="entry name" value="RGS"/>
    <property type="match status" value="1"/>
</dbReference>
<dbReference type="GO" id="GO:0005634">
    <property type="term" value="C:nucleus"/>
    <property type="evidence" value="ECO:0007669"/>
    <property type="project" value="TreeGrafter"/>
</dbReference>